<gene>
    <name evidence="1" type="ORF">Presley_42</name>
</gene>
<dbReference type="KEGG" id="vg:18504180"/>
<sequence length="179" mass="20530">MIDVIYDSVKSYLERHFNPDEIVEANCTDVGTILHSRDSTKWTNATVIGLDPDARFRQVMVLTDIGNVMYLTYQEMYGIYSLGKKRVLRDPSQTWLPTYHDVDTMGQLKYTYKDLLAKANEATGIILSGQGYELVEGATFHDAIHPHDKWVFDTVCRVIETLHPNVDMEEVISYANDFE</sequence>
<dbReference type="EMBL" id="KF669658">
    <property type="protein sequence ID" value="AGY48109.1"/>
    <property type="molecule type" value="Genomic_DNA"/>
</dbReference>
<reference evidence="1 2" key="1">
    <citation type="journal article" date="2013" name="Genome Announc.">
        <title>Complete Genome of Acinetobacter baumannii N4-Like Podophage Presley.</title>
        <authorList>
            <person name="Farmer N.G."/>
            <person name="Wood T.L."/>
            <person name="Chamakura K.R."/>
            <person name="Kuty Everett G.F."/>
        </authorList>
    </citation>
    <scope>NUCLEOTIDE SEQUENCE [LARGE SCALE GENOMIC DNA]</scope>
</reference>
<dbReference type="Proteomes" id="UP000017656">
    <property type="component" value="Segment"/>
</dbReference>
<protein>
    <submittedName>
        <fullName evidence="1">Uncharacterized protein</fullName>
    </submittedName>
</protein>
<proteinExistence type="predicted"/>
<keyword evidence="2" id="KW-1185">Reference proteome</keyword>
<evidence type="ECO:0000313" key="2">
    <source>
        <dbReference type="Proteomes" id="UP000017656"/>
    </source>
</evidence>
<organism evidence="1 2">
    <name type="scientific">Acinetobacter phage Presley</name>
    <dbReference type="NCBI Taxonomy" id="1406780"/>
    <lineage>
        <taxon>Viruses</taxon>
        <taxon>Duplodnaviria</taxon>
        <taxon>Heunggongvirae</taxon>
        <taxon>Uroviricota</taxon>
        <taxon>Caudoviricetes</taxon>
        <taxon>Schitoviridae</taxon>
        <taxon>Presleyvirus</taxon>
        <taxon>Presleyvirus presley</taxon>
    </lineage>
</organism>
<name>U5PW22_9CAUD</name>
<evidence type="ECO:0000313" key="1">
    <source>
        <dbReference type="EMBL" id="AGY48109.1"/>
    </source>
</evidence>
<dbReference type="RefSeq" id="YP_009007610.1">
    <property type="nucleotide sequence ID" value="NC_023581.1"/>
</dbReference>
<accession>U5PW22</accession>
<dbReference type="GeneID" id="18504180"/>